<keyword evidence="4" id="KW-1032">Host cell membrane</keyword>
<reference evidence="15" key="1">
    <citation type="submission" date="2013-03" db="EMBL/GenBank/DDBJ databases">
        <authorList>
            <person name="Jeffery W."/>
            <person name="Warren W."/>
            <person name="Wilson R.K."/>
        </authorList>
    </citation>
    <scope>NUCLEOTIDE SEQUENCE</scope>
    <source>
        <strain evidence="15">female</strain>
    </source>
</reference>
<dbReference type="GeneTree" id="ENSGT00940000170187"/>
<dbReference type="Bgee" id="ENSAMXG00000034366">
    <property type="expression patterns" value="Expressed in intestine and 11 other cell types or tissues"/>
</dbReference>
<evidence type="ECO:0000256" key="2">
    <source>
        <dbReference type="ARBA" id="ARBA00004531"/>
    </source>
</evidence>
<keyword evidence="11" id="KW-1015">Disulfide bond</keyword>
<dbReference type="PANTHER" id="PTHR10424">
    <property type="entry name" value="VIRAL ENVELOPE PROTEIN"/>
    <property type="match status" value="1"/>
</dbReference>
<accession>A0A3B1JKE9</accession>
<dbReference type="PANTHER" id="PTHR10424:SF81">
    <property type="entry name" value="ERVV2 PROTEIN"/>
    <property type="match status" value="1"/>
</dbReference>
<keyword evidence="13" id="KW-0449">Lipoprotein</keyword>
<evidence type="ECO:0000256" key="11">
    <source>
        <dbReference type="ARBA" id="ARBA00023157"/>
    </source>
</evidence>
<evidence type="ECO:0000256" key="6">
    <source>
        <dbReference type="ARBA" id="ARBA00022692"/>
    </source>
</evidence>
<reference evidence="14" key="3">
    <citation type="submission" date="2025-08" db="UniProtKB">
        <authorList>
            <consortium name="Ensembl"/>
        </authorList>
    </citation>
    <scope>IDENTIFICATION</scope>
</reference>
<keyword evidence="9" id="KW-0472">Membrane</keyword>
<keyword evidence="12" id="KW-0325">Glycoprotein</keyword>
<evidence type="ECO:0000256" key="3">
    <source>
        <dbReference type="ARBA" id="ARBA00004563"/>
    </source>
</evidence>
<keyword evidence="5" id="KW-0945">Host-virus interaction</keyword>
<keyword evidence="7" id="KW-1043">Host membrane</keyword>
<protein>
    <submittedName>
        <fullName evidence="14">Uncharacterized protein</fullName>
    </submittedName>
</protein>
<sequence length="112" mass="12383">MQKYRAPLQMQKRGMRDHVEINRYALMRLINTTKDLGEGIKQELNAMRDMVLQNRLVLDQMAAASGGVCKMIGTTCCTFIPHGGGDAGAITAALHNLTELADYVESKESNKN</sequence>
<dbReference type="Proteomes" id="UP000018467">
    <property type="component" value="Unassembled WGS sequence"/>
</dbReference>
<comment type="subcellular location">
    <subcellularLocation>
        <location evidence="1">Host cell membrane</location>
        <topology evidence="1">Single-pass type I membrane protein</topology>
    </subcellularLocation>
    <subcellularLocation>
        <location evidence="2">Host endomembrane system</location>
        <topology evidence="2">Peripheral membrane protein</topology>
    </subcellularLocation>
    <subcellularLocation>
        <location evidence="3">Virion membrane</location>
        <topology evidence="3">Single-pass type I membrane protein</topology>
    </subcellularLocation>
</comment>
<evidence type="ECO:0000256" key="1">
    <source>
        <dbReference type="ARBA" id="ARBA00004402"/>
    </source>
</evidence>
<reference evidence="15" key="2">
    <citation type="journal article" date="2014" name="Nat. Commun.">
        <title>The cavefish genome reveals candidate genes for eye loss.</title>
        <authorList>
            <person name="McGaugh S.E."/>
            <person name="Gross J.B."/>
            <person name="Aken B."/>
            <person name="Blin M."/>
            <person name="Borowsky R."/>
            <person name="Chalopin D."/>
            <person name="Hinaux H."/>
            <person name="Jeffery W.R."/>
            <person name="Keene A."/>
            <person name="Ma L."/>
            <person name="Minx P."/>
            <person name="Murphy D."/>
            <person name="O'Quin K.E."/>
            <person name="Retaux S."/>
            <person name="Rohner N."/>
            <person name="Searle S.M."/>
            <person name="Stahl B.A."/>
            <person name="Tabin C."/>
            <person name="Volff J.N."/>
            <person name="Yoshizawa M."/>
            <person name="Warren W.C."/>
        </authorList>
    </citation>
    <scope>NUCLEOTIDE SEQUENCE [LARGE SCALE GENOMIC DNA]</scope>
    <source>
        <strain evidence="15">female</strain>
    </source>
</reference>
<keyword evidence="8" id="KW-1133">Transmembrane helix</keyword>
<evidence type="ECO:0000256" key="7">
    <source>
        <dbReference type="ARBA" id="ARBA00022870"/>
    </source>
</evidence>
<dbReference type="SUPFAM" id="SSF58069">
    <property type="entry name" value="Virus ectodomain"/>
    <property type="match status" value="1"/>
</dbReference>
<evidence type="ECO:0000256" key="9">
    <source>
        <dbReference type="ARBA" id="ARBA00023136"/>
    </source>
</evidence>
<organism evidence="14 15">
    <name type="scientific">Astyanax mexicanus</name>
    <name type="common">Blind cave fish</name>
    <name type="synonym">Astyanax fasciatus mexicanus</name>
    <dbReference type="NCBI Taxonomy" id="7994"/>
    <lineage>
        <taxon>Eukaryota</taxon>
        <taxon>Metazoa</taxon>
        <taxon>Chordata</taxon>
        <taxon>Craniata</taxon>
        <taxon>Vertebrata</taxon>
        <taxon>Euteleostomi</taxon>
        <taxon>Actinopterygii</taxon>
        <taxon>Neopterygii</taxon>
        <taxon>Teleostei</taxon>
        <taxon>Ostariophysi</taxon>
        <taxon>Characiformes</taxon>
        <taxon>Characoidei</taxon>
        <taxon>Acestrorhamphidae</taxon>
        <taxon>Acestrorhamphinae</taxon>
        <taxon>Astyanax</taxon>
    </lineage>
</organism>
<evidence type="ECO:0000256" key="8">
    <source>
        <dbReference type="ARBA" id="ARBA00022989"/>
    </source>
</evidence>
<dbReference type="Gene3D" id="1.10.287.210">
    <property type="match status" value="1"/>
</dbReference>
<keyword evidence="6" id="KW-0812">Transmembrane</keyword>
<evidence type="ECO:0000313" key="14">
    <source>
        <dbReference type="Ensembl" id="ENSAMXP00000042808.1"/>
    </source>
</evidence>
<evidence type="ECO:0000256" key="13">
    <source>
        <dbReference type="ARBA" id="ARBA00023288"/>
    </source>
</evidence>
<evidence type="ECO:0000256" key="10">
    <source>
        <dbReference type="ARBA" id="ARBA00023139"/>
    </source>
</evidence>
<keyword evidence="15" id="KW-1185">Reference proteome</keyword>
<evidence type="ECO:0000256" key="4">
    <source>
        <dbReference type="ARBA" id="ARBA00022511"/>
    </source>
</evidence>
<dbReference type="Pfam" id="PF00429">
    <property type="entry name" value="TLV_coat"/>
    <property type="match status" value="1"/>
</dbReference>
<evidence type="ECO:0000256" key="5">
    <source>
        <dbReference type="ARBA" id="ARBA00022581"/>
    </source>
</evidence>
<keyword evidence="10" id="KW-0564">Palmitate</keyword>
<evidence type="ECO:0000313" key="15">
    <source>
        <dbReference type="Proteomes" id="UP000018467"/>
    </source>
</evidence>
<dbReference type="AlphaFoldDB" id="A0A3B1JKE9"/>
<name>A0A3B1JKE9_ASTMX</name>
<proteinExistence type="predicted"/>
<reference evidence="14" key="4">
    <citation type="submission" date="2025-09" db="UniProtKB">
        <authorList>
            <consortium name="Ensembl"/>
        </authorList>
    </citation>
    <scope>IDENTIFICATION</scope>
</reference>
<evidence type="ECO:0000256" key="12">
    <source>
        <dbReference type="ARBA" id="ARBA00023180"/>
    </source>
</evidence>
<dbReference type="InterPro" id="IPR018154">
    <property type="entry name" value="TLV/ENV_coat_polyprotein"/>
</dbReference>
<dbReference type="InParanoid" id="A0A3B1JKE9"/>
<dbReference type="Ensembl" id="ENSAMXT00000043572.1">
    <property type="protein sequence ID" value="ENSAMXP00000042808.1"/>
    <property type="gene ID" value="ENSAMXG00000034366.1"/>
</dbReference>